<dbReference type="Pfam" id="PF08808">
    <property type="entry name" value="RES"/>
    <property type="match status" value="1"/>
</dbReference>
<dbReference type="EMBL" id="CP042218">
    <property type="protein sequence ID" value="QDW66613.1"/>
    <property type="molecule type" value="Genomic_DNA"/>
</dbReference>
<sequence length="229" mass="25360">MQVTATARVRFRPGYRVVSSRFPPVGVFDAIADPADIPALHDLEAMTNPRMREALGTIALVPPERRISGPGTTPIMAAFTHLNPGGSRFTPGWFGVYYCAREQRTAVAETVFHKSRFLRATREPACVLDMRCYLGDVDGRFHDIRGGHPRLHDPDSYAASQRFAVELREAGGNGVVYDSVRAPGGTCLAAFYPDLLKPVRQGPHLQYHWDGGRITHVTEARVVEFRSAE</sequence>
<feature type="domain" description="RES" evidence="1">
    <location>
        <begin position="78"/>
        <end position="202"/>
    </location>
</feature>
<dbReference type="InterPro" id="IPR014914">
    <property type="entry name" value="RES_dom"/>
</dbReference>
<dbReference type="Proteomes" id="UP000316584">
    <property type="component" value="Chromosome"/>
</dbReference>
<dbReference type="RefSeq" id="WP_144891525.1">
    <property type="nucleotide sequence ID" value="NZ_CP042218.1"/>
</dbReference>
<dbReference type="KEGG" id="lug:FPZ22_06660"/>
<dbReference type="OrthoDB" id="9795903at2"/>
<evidence type="ECO:0000313" key="3">
    <source>
        <dbReference type="Proteomes" id="UP000316584"/>
    </source>
</evidence>
<keyword evidence="3" id="KW-1185">Reference proteome</keyword>
<organism evidence="2 3">
    <name type="scientific">Luteimonas granuli</name>
    <dbReference type="NCBI Taxonomy" id="1176533"/>
    <lineage>
        <taxon>Bacteria</taxon>
        <taxon>Pseudomonadati</taxon>
        <taxon>Pseudomonadota</taxon>
        <taxon>Gammaproteobacteria</taxon>
        <taxon>Lysobacterales</taxon>
        <taxon>Lysobacteraceae</taxon>
        <taxon>Luteimonas</taxon>
    </lineage>
</organism>
<dbReference type="SMART" id="SM00953">
    <property type="entry name" value="RES"/>
    <property type="match status" value="1"/>
</dbReference>
<gene>
    <name evidence="2" type="ORF">FPZ22_06660</name>
</gene>
<accession>A0A518N3V5</accession>
<protein>
    <submittedName>
        <fullName evidence="2">RES domain-containing protein</fullName>
    </submittedName>
</protein>
<dbReference type="AlphaFoldDB" id="A0A518N3V5"/>
<evidence type="ECO:0000259" key="1">
    <source>
        <dbReference type="SMART" id="SM00953"/>
    </source>
</evidence>
<proteinExistence type="predicted"/>
<name>A0A518N3V5_9GAMM</name>
<reference evidence="2 3" key="1">
    <citation type="submission" date="2019-07" db="EMBL/GenBank/DDBJ databases">
        <title>Full genome sequence of Luteimonas sp. Gr-4.</title>
        <authorList>
            <person name="Im W.-T."/>
        </authorList>
    </citation>
    <scope>NUCLEOTIDE SEQUENCE [LARGE SCALE GENOMIC DNA]</scope>
    <source>
        <strain evidence="2 3">Gr-4</strain>
    </source>
</reference>
<evidence type="ECO:0000313" key="2">
    <source>
        <dbReference type="EMBL" id="QDW66613.1"/>
    </source>
</evidence>